<keyword evidence="12" id="KW-1185">Reference proteome</keyword>
<gene>
    <name evidence="11" type="ORF">UCREL1_10461</name>
</gene>
<dbReference type="Pfam" id="PF00005">
    <property type="entry name" value="ABC_tran"/>
    <property type="match status" value="1"/>
</dbReference>
<feature type="transmembrane region" description="Helical" evidence="8">
    <location>
        <begin position="134"/>
        <end position="153"/>
    </location>
</feature>
<dbReference type="Gene3D" id="3.40.50.300">
    <property type="entry name" value="P-loop containing nucleotide triphosphate hydrolases"/>
    <property type="match status" value="2"/>
</dbReference>
<dbReference type="OMA" id="RIFGAMS"/>
<evidence type="ECO:0000259" key="10">
    <source>
        <dbReference type="PROSITE" id="PS50929"/>
    </source>
</evidence>
<feature type="transmembrane region" description="Helical" evidence="8">
    <location>
        <begin position="272"/>
        <end position="303"/>
    </location>
</feature>
<dbReference type="InterPro" id="IPR011527">
    <property type="entry name" value="ABC1_TM_dom"/>
</dbReference>
<reference evidence="12" key="1">
    <citation type="journal article" date="2013" name="Genome Announc.">
        <title>Draft genome sequence of the grapevine dieback fungus Eutypa lata UCR-EL1.</title>
        <authorList>
            <person name="Blanco-Ulate B."/>
            <person name="Rolshausen P.E."/>
            <person name="Cantu D."/>
        </authorList>
    </citation>
    <scope>NUCLEOTIDE SEQUENCE [LARGE SCALE GENOMIC DNA]</scope>
    <source>
        <strain evidence="12">UCR-EL1</strain>
    </source>
</reference>
<dbReference type="Pfam" id="PF00664">
    <property type="entry name" value="ABC_membrane"/>
    <property type="match status" value="1"/>
</dbReference>
<dbReference type="InterPro" id="IPR050173">
    <property type="entry name" value="ABC_transporter_C-like"/>
</dbReference>
<dbReference type="EMBL" id="KB707412">
    <property type="protein sequence ID" value="EMR62618.1"/>
    <property type="molecule type" value="Genomic_DNA"/>
</dbReference>
<keyword evidence="2" id="KW-0813">Transport</keyword>
<feature type="transmembrane region" description="Helical" evidence="8">
    <location>
        <begin position="369"/>
        <end position="399"/>
    </location>
</feature>
<dbReference type="PANTHER" id="PTHR24223:SF404">
    <property type="entry name" value="ABC MULTIDRUG TRANSPORTER (EUROFUNG)-RELATED"/>
    <property type="match status" value="1"/>
</dbReference>
<feature type="transmembrane region" description="Helical" evidence="8">
    <location>
        <begin position="102"/>
        <end position="122"/>
    </location>
</feature>
<dbReference type="InterPro" id="IPR056227">
    <property type="entry name" value="TMD0_ABC"/>
</dbReference>
<dbReference type="KEGG" id="ela:UCREL1_10461"/>
<dbReference type="CDD" id="cd18580">
    <property type="entry name" value="ABC_6TM_ABCC_D2"/>
    <property type="match status" value="1"/>
</dbReference>
<dbReference type="SUPFAM" id="SSF90123">
    <property type="entry name" value="ABC transporter transmembrane region"/>
    <property type="match status" value="2"/>
</dbReference>
<dbReference type="PROSITE" id="PS50893">
    <property type="entry name" value="ABC_TRANSPORTER_2"/>
    <property type="match status" value="1"/>
</dbReference>
<dbReference type="InterPro" id="IPR027417">
    <property type="entry name" value="P-loop_NTPase"/>
</dbReference>
<feature type="transmembrane region" description="Helical" evidence="8">
    <location>
        <begin position="32"/>
        <end position="48"/>
    </location>
</feature>
<feature type="domain" description="ABC transporter" evidence="9">
    <location>
        <begin position="861"/>
        <end position="1092"/>
    </location>
</feature>
<evidence type="ECO:0000313" key="12">
    <source>
        <dbReference type="Proteomes" id="UP000012174"/>
    </source>
</evidence>
<keyword evidence="7 8" id="KW-0472">Membrane</keyword>
<evidence type="ECO:0000256" key="5">
    <source>
        <dbReference type="ARBA" id="ARBA00022840"/>
    </source>
</evidence>
<evidence type="ECO:0000256" key="8">
    <source>
        <dbReference type="SAM" id="Phobius"/>
    </source>
</evidence>
<evidence type="ECO:0000259" key="9">
    <source>
        <dbReference type="PROSITE" id="PS50893"/>
    </source>
</evidence>
<dbReference type="Pfam" id="PF24357">
    <property type="entry name" value="TMD0_ABC"/>
    <property type="match status" value="1"/>
</dbReference>
<dbReference type="InterPro" id="IPR003439">
    <property type="entry name" value="ABC_transporter-like_ATP-bd"/>
</dbReference>
<dbReference type="AlphaFoldDB" id="M7SEK9"/>
<sequence>MSACPPGSDEAFGPRVDPKCRDLDFTLKFEDIFLTCLPAAIFILLLPSRIVPPLLRKRKQTFSPRSKLLLACKLTTLTALFATQLVFLVLRVRDRSCASDASLAADILNAIATGAALVLSFIDHRQSPRPSTLLSLYLSASVLLGIAKTRTLWLMAPQTPIPIIITIALGLIVAALLLESMPRGDQVLAPEQLSGFWSRTVFAWLATTLSTGYARIIGLDDIPILDTKLESGNLRKQLVSAWAKFTAVTLMSTDVERLANGMKSAHEVWGSLLDIAIASWLLGLQLSVACLAPIFLVVVFIGITSKHSVAMMKAQLRWVEKVQDRLRVTSAMLSDMKAVKMIGLSGVMAGIIQSLRRSEIETSKAYRKLLIVMLLLSLTPINLAPVLTFGIYAIIAVFWQNESLLAAKAFSSVALISLLTTPVVVFIQTLPMVVQCLGSFGRIQEFSLKNLYVNIPRGSITAIVGPVGSGKSTFLVSLLNKIMGLADTLIVLEDGAITETGSPTTLLQGDGYTSKLGITALSDDVDDDAKADIKKGLKDVCPDLDSPIVLESSRTSKDTDETDKELPDLRRKNGDFAVYKYYIANAGYAAVFLYTIFIILWMFCTEFSSVLGTVGAAVAAWFAFVPIISETGIHLHSDLLTTTLNQDLELIDMDLPATMVNYTSTAMSCAIKLIILAVFSQYLGVAIPFLATAVYFLQRFYLKTSRQVRLLGIEARAPLVAHFTESVAGAVTIRAFGWQAHYEERCHHRLDASQKPTYLQSCIQHWLGVMLDLLVTVLAVALVGTVVTWHDKFSPGSVGVSLIMVINFSSTLGRLIQNWTKLESSVGAVARIKRFVSDSEPEDSENRTAVLPPQWPQLGAVEFVNLTASYGLEASPTLNHISLNVQPGQHIAICGRTGSGKTSLIVSLMQMLNIQEGQIYVDGVDASTVAYDDLRTRLNVVPQDPFLLPGTIRFNIDPLHRASDDEVIRALTRVGLWDTVHNQGGLDKNMVTSAWSDGQRQLMCLARAIVRKSKILVLDEVTSSVDSETESKIQEIIDTEFKDCSVLAVMHRLSHVSRYDMVALLSDGVLVEYDQPATLINEATQFAELYRSSGS</sequence>
<organism evidence="11 12">
    <name type="scientific">Eutypa lata (strain UCR-EL1)</name>
    <name type="common">Grapevine dieback disease fungus</name>
    <name type="synonym">Eutypa armeniacae</name>
    <dbReference type="NCBI Taxonomy" id="1287681"/>
    <lineage>
        <taxon>Eukaryota</taxon>
        <taxon>Fungi</taxon>
        <taxon>Dikarya</taxon>
        <taxon>Ascomycota</taxon>
        <taxon>Pezizomycotina</taxon>
        <taxon>Sordariomycetes</taxon>
        <taxon>Xylariomycetidae</taxon>
        <taxon>Xylariales</taxon>
        <taxon>Diatrypaceae</taxon>
        <taxon>Eutypa</taxon>
    </lineage>
</organism>
<dbReference type="PANTHER" id="PTHR24223">
    <property type="entry name" value="ATP-BINDING CASSETTE SUB-FAMILY C"/>
    <property type="match status" value="1"/>
</dbReference>
<keyword evidence="4" id="KW-0547">Nucleotide-binding</keyword>
<dbReference type="PROSITE" id="PS50929">
    <property type="entry name" value="ABC_TM1F"/>
    <property type="match status" value="2"/>
</dbReference>
<dbReference type="eggNOG" id="KOG0054">
    <property type="taxonomic scope" value="Eukaryota"/>
</dbReference>
<protein>
    <submittedName>
        <fullName evidence="11">Putative multidrug resistance-associated protein</fullName>
    </submittedName>
</protein>
<evidence type="ECO:0000256" key="4">
    <source>
        <dbReference type="ARBA" id="ARBA00022741"/>
    </source>
</evidence>
<dbReference type="FunFam" id="1.20.1560.10:FF:000296">
    <property type="entry name" value="ABC multidrug transporter (Eurofung)"/>
    <property type="match status" value="1"/>
</dbReference>
<dbReference type="CDD" id="cd03244">
    <property type="entry name" value="ABCC_MRP_domain2"/>
    <property type="match status" value="1"/>
</dbReference>
<dbReference type="InterPro" id="IPR044726">
    <property type="entry name" value="ABCC_6TM_D2"/>
</dbReference>
<proteinExistence type="predicted"/>
<feature type="transmembrane region" description="Helical" evidence="8">
    <location>
        <begin position="581"/>
        <end position="603"/>
    </location>
</feature>
<keyword evidence="6 8" id="KW-1133">Transmembrane helix</keyword>
<keyword evidence="3 8" id="KW-0812">Transmembrane</keyword>
<feature type="domain" description="ABC transmembrane type-1" evidence="10">
    <location>
        <begin position="640"/>
        <end position="824"/>
    </location>
</feature>
<feature type="transmembrane region" description="Helical" evidence="8">
    <location>
        <begin position="609"/>
        <end position="628"/>
    </location>
</feature>
<evidence type="ECO:0000256" key="6">
    <source>
        <dbReference type="ARBA" id="ARBA00022989"/>
    </source>
</evidence>
<feature type="transmembrane region" description="Helical" evidence="8">
    <location>
        <begin position="159"/>
        <end position="178"/>
    </location>
</feature>
<dbReference type="OrthoDB" id="6500128at2759"/>
<keyword evidence="5" id="KW-0067">ATP-binding</keyword>
<dbReference type="Gene3D" id="1.20.1560.10">
    <property type="entry name" value="ABC transporter type 1, transmembrane domain"/>
    <property type="match status" value="2"/>
</dbReference>
<dbReference type="HOGENOM" id="CLU_000604_27_5_1"/>
<evidence type="ECO:0000256" key="2">
    <source>
        <dbReference type="ARBA" id="ARBA00022448"/>
    </source>
</evidence>
<dbReference type="InterPro" id="IPR036640">
    <property type="entry name" value="ABC1_TM_sf"/>
</dbReference>
<feature type="transmembrane region" description="Helical" evidence="8">
    <location>
        <begin position="68"/>
        <end position="90"/>
    </location>
</feature>
<dbReference type="SUPFAM" id="SSF52540">
    <property type="entry name" value="P-loop containing nucleoside triphosphate hydrolases"/>
    <property type="match status" value="2"/>
</dbReference>
<comment type="subcellular location">
    <subcellularLocation>
        <location evidence="1">Membrane</location>
        <topology evidence="1">Multi-pass membrane protein</topology>
    </subcellularLocation>
</comment>
<evidence type="ECO:0000256" key="1">
    <source>
        <dbReference type="ARBA" id="ARBA00004141"/>
    </source>
</evidence>
<dbReference type="Proteomes" id="UP000012174">
    <property type="component" value="Unassembled WGS sequence"/>
</dbReference>
<accession>M7SEK9</accession>
<feature type="transmembrane region" description="Helical" evidence="8">
    <location>
        <begin position="405"/>
        <end position="427"/>
    </location>
</feature>
<dbReference type="GO" id="GO:0005524">
    <property type="term" value="F:ATP binding"/>
    <property type="evidence" value="ECO:0007669"/>
    <property type="project" value="UniProtKB-KW"/>
</dbReference>
<dbReference type="GO" id="GO:0140359">
    <property type="term" value="F:ABC-type transporter activity"/>
    <property type="evidence" value="ECO:0007669"/>
    <property type="project" value="InterPro"/>
</dbReference>
<dbReference type="SMART" id="SM00382">
    <property type="entry name" value="AAA"/>
    <property type="match status" value="2"/>
</dbReference>
<evidence type="ECO:0000256" key="3">
    <source>
        <dbReference type="ARBA" id="ARBA00022692"/>
    </source>
</evidence>
<evidence type="ECO:0000313" key="11">
    <source>
        <dbReference type="EMBL" id="EMR62618.1"/>
    </source>
</evidence>
<dbReference type="InterPro" id="IPR003593">
    <property type="entry name" value="AAA+_ATPase"/>
</dbReference>
<dbReference type="FunFam" id="3.40.50.300:FF:000838">
    <property type="entry name" value="ABC multidrug transporter (Eurofung)"/>
    <property type="match status" value="1"/>
</dbReference>
<dbReference type="GO" id="GO:0016887">
    <property type="term" value="F:ATP hydrolysis activity"/>
    <property type="evidence" value="ECO:0007669"/>
    <property type="project" value="InterPro"/>
</dbReference>
<feature type="domain" description="ABC transmembrane type-1" evidence="10">
    <location>
        <begin position="248"/>
        <end position="435"/>
    </location>
</feature>
<evidence type="ECO:0000256" key="7">
    <source>
        <dbReference type="ARBA" id="ARBA00023136"/>
    </source>
</evidence>
<name>M7SEK9_EUTLA</name>
<dbReference type="GO" id="GO:0016020">
    <property type="term" value="C:membrane"/>
    <property type="evidence" value="ECO:0007669"/>
    <property type="project" value="UniProtKB-SubCell"/>
</dbReference>